<dbReference type="Pfam" id="PF02272">
    <property type="entry name" value="DHHA1"/>
    <property type="match status" value="1"/>
</dbReference>
<dbReference type="Pfam" id="PF10141">
    <property type="entry name" value="ssDNA-exonuc_C"/>
    <property type="match status" value="1"/>
</dbReference>
<organism evidence="11 12">
    <name type="scientific">Lactobacillus colini</name>
    <dbReference type="NCBI Taxonomy" id="1819254"/>
    <lineage>
        <taxon>Bacteria</taxon>
        <taxon>Bacillati</taxon>
        <taxon>Bacillota</taxon>
        <taxon>Bacilli</taxon>
        <taxon>Lactobacillales</taxon>
        <taxon>Lactobacillaceae</taxon>
        <taxon>Lactobacillus</taxon>
    </lineage>
</organism>
<evidence type="ECO:0000313" key="11">
    <source>
        <dbReference type="EMBL" id="MBP2058979.1"/>
    </source>
</evidence>
<keyword evidence="5 11" id="KW-0269">Exonuclease</keyword>
<dbReference type="InterPro" id="IPR001667">
    <property type="entry name" value="DDH_dom"/>
</dbReference>
<evidence type="ECO:0000256" key="4">
    <source>
        <dbReference type="ARBA" id="ARBA00022801"/>
    </source>
</evidence>
<dbReference type="NCBIfam" id="TIGR00644">
    <property type="entry name" value="recJ"/>
    <property type="match status" value="1"/>
</dbReference>
<dbReference type="RefSeq" id="WP_209687691.1">
    <property type="nucleotide sequence ID" value="NZ_JAGGLU010000024.1"/>
</dbReference>
<dbReference type="PANTHER" id="PTHR30255">
    <property type="entry name" value="SINGLE-STRANDED-DNA-SPECIFIC EXONUCLEASE RECJ"/>
    <property type="match status" value="1"/>
</dbReference>
<evidence type="ECO:0000313" key="12">
    <source>
        <dbReference type="Proteomes" id="UP001519292"/>
    </source>
</evidence>
<evidence type="ECO:0000256" key="3">
    <source>
        <dbReference type="ARBA" id="ARBA00022722"/>
    </source>
</evidence>
<proteinExistence type="inferred from homology"/>
<comment type="caution">
    <text evidence="11">The sequence shown here is derived from an EMBL/GenBank/DDBJ whole genome shotgun (WGS) entry which is preliminary data.</text>
</comment>
<sequence>MKWKQRQANPLSEELIEQFHLTDLQAKLFALRGNDTADKLDFWLNANEYNLADPYLMHDMQKAIDRINQAIDHNERITIYGDYDADGITATAIMVETLEILGADVHFFIPDRFKDGYGPSMQRYQEIVADGTNLIITVDNGVTGVKEVQYAKSKGVDTIITDHHTFQAEKPDAAYAIVHCNYPGQAYPFDDYCGAGVAYTIARALMDDPMSDMLDLAMIGTIGDMVKVNDEGHIIVKRGLEILNNTQRPGLRALIKNAGLTLGNITATDVGFAIAPRLNAVGRLDHASLAVELLLSDDEQQSQKIADQIEELNNRRKELTQLVYEKCLSMIKSNGWQHRKTLVLVDDNFHEGVLGLVANKIVEATRKPTIVLTKGEDGNLKGSGRSIEGYNLFDALEPLNGSILTQFGGHDLACGLSLDINKLGELRERFESDYHVETNLKVKEYDFELSLNKLTPETIKEMNLVGPFGTANVEPIFSITDPIISHFTKIGKDKNHVRFTTKIKAGSVQTIGFNKAYLSENLLPYIHQLFVTLSLNQWNKKTSVQAMIKGINFQSPKLVVPAPVIDLRNEKYIMGFADRYLLFDKENYSLARDGLGINEERLTLVDEYNNNGEVAVLLDTPHNQLQLNTALEKDYQQLYLRFLLNKLPISQIPSKDSFGRTLKYIYSHPQLTPQDYRQVAPFLSLSYDSVLFILRVFFELKFVKYEEGKIVPVSNPQKQPLTGSKYYQSVSSQIEFTNKLKTMPFNQLLNYINSFK</sequence>
<dbReference type="GO" id="GO:0004527">
    <property type="term" value="F:exonuclease activity"/>
    <property type="evidence" value="ECO:0007669"/>
    <property type="project" value="UniProtKB-KW"/>
</dbReference>
<dbReference type="SUPFAM" id="SSF64182">
    <property type="entry name" value="DHH phosphoesterases"/>
    <property type="match status" value="1"/>
</dbReference>
<dbReference type="InterPro" id="IPR051673">
    <property type="entry name" value="SSDNA_exonuclease_RecJ"/>
</dbReference>
<protein>
    <recommendedName>
        <fullName evidence="2">Single-stranded-DNA-specific exonuclease RecJ</fullName>
    </recommendedName>
</protein>
<evidence type="ECO:0000256" key="6">
    <source>
        <dbReference type="SAM" id="Coils"/>
    </source>
</evidence>
<comment type="similarity">
    <text evidence="1">Belongs to the RecJ family.</text>
</comment>
<dbReference type="InterPro" id="IPR003156">
    <property type="entry name" value="DHHA1_dom"/>
</dbReference>
<evidence type="ECO:0000259" key="8">
    <source>
        <dbReference type="Pfam" id="PF02272"/>
    </source>
</evidence>
<keyword evidence="6" id="KW-0175">Coiled coil</keyword>
<dbReference type="InterPro" id="IPR038763">
    <property type="entry name" value="DHH_sf"/>
</dbReference>
<dbReference type="InterPro" id="IPR018779">
    <property type="entry name" value="RecJ_C"/>
</dbReference>
<dbReference type="Pfam" id="PF01368">
    <property type="entry name" value="DHH"/>
    <property type="match status" value="1"/>
</dbReference>
<feature type="domain" description="DDH" evidence="7">
    <location>
        <begin position="76"/>
        <end position="221"/>
    </location>
</feature>
<accession>A0ABS4MH02</accession>
<evidence type="ECO:0000256" key="2">
    <source>
        <dbReference type="ARBA" id="ARBA00019841"/>
    </source>
</evidence>
<evidence type="ECO:0000259" key="7">
    <source>
        <dbReference type="Pfam" id="PF01368"/>
    </source>
</evidence>
<feature type="domain" description="DHHA1" evidence="8">
    <location>
        <begin position="342"/>
        <end position="431"/>
    </location>
</feature>
<dbReference type="Proteomes" id="UP001519292">
    <property type="component" value="Unassembled WGS sequence"/>
</dbReference>
<feature type="coiled-coil region" evidence="6">
    <location>
        <begin position="295"/>
        <end position="322"/>
    </location>
</feature>
<keyword evidence="12" id="KW-1185">Reference proteome</keyword>
<dbReference type="InterPro" id="IPR004610">
    <property type="entry name" value="RecJ"/>
</dbReference>
<keyword evidence="4 11" id="KW-0378">Hydrolase</keyword>
<evidence type="ECO:0000256" key="5">
    <source>
        <dbReference type="ARBA" id="ARBA00022839"/>
    </source>
</evidence>
<reference evidence="11 12" key="1">
    <citation type="submission" date="2021-03" db="EMBL/GenBank/DDBJ databases">
        <title>Genomic Encyclopedia of Type Strains, Phase IV (KMG-IV): sequencing the most valuable type-strain genomes for metagenomic binning, comparative biology and taxonomic classification.</title>
        <authorList>
            <person name="Goeker M."/>
        </authorList>
    </citation>
    <scope>NUCLEOTIDE SEQUENCE [LARGE SCALE GENOMIC DNA]</scope>
    <source>
        <strain evidence="11 12">DSM 101872</strain>
    </source>
</reference>
<evidence type="ECO:0000256" key="1">
    <source>
        <dbReference type="ARBA" id="ARBA00005915"/>
    </source>
</evidence>
<evidence type="ECO:0000259" key="9">
    <source>
        <dbReference type="Pfam" id="PF10141"/>
    </source>
</evidence>
<evidence type="ECO:0000259" key="10">
    <source>
        <dbReference type="Pfam" id="PF17768"/>
    </source>
</evidence>
<dbReference type="InterPro" id="IPR041122">
    <property type="entry name" value="RecJ_OB"/>
</dbReference>
<dbReference type="Pfam" id="PF17768">
    <property type="entry name" value="RecJ_OB"/>
    <property type="match status" value="1"/>
</dbReference>
<feature type="domain" description="Single-stranded-DNA-specific exonuclease RecJ C-terminal" evidence="9">
    <location>
        <begin position="564"/>
        <end position="751"/>
    </location>
</feature>
<dbReference type="EMBL" id="JAGGLU010000024">
    <property type="protein sequence ID" value="MBP2058979.1"/>
    <property type="molecule type" value="Genomic_DNA"/>
</dbReference>
<dbReference type="PANTHER" id="PTHR30255:SF2">
    <property type="entry name" value="SINGLE-STRANDED-DNA-SPECIFIC EXONUCLEASE RECJ"/>
    <property type="match status" value="1"/>
</dbReference>
<dbReference type="Gene3D" id="3.10.310.30">
    <property type="match status" value="1"/>
</dbReference>
<name>A0ABS4MH02_9LACO</name>
<dbReference type="Gene3D" id="3.90.1640.30">
    <property type="match status" value="1"/>
</dbReference>
<feature type="domain" description="RecJ OB" evidence="10">
    <location>
        <begin position="445"/>
        <end position="549"/>
    </location>
</feature>
<gene>
    <name evidence="11" type="ORF">J2Z60_002180</name>
</gene>
<keyword evidence="3" id="KW-0540">Nuclease</keyword>